<evidence type="ECO:0000313" key="1">
    <source>
        <dbReference type="EMBL" id="SPD71828.1"/>
    </source>
</evidence>
<organism evidence="1">
    <name type="scientific">uncultured Desulfobacterium sp</name>
    <dbReference type="NCBI Taxonomy" id="201089"/>
    <lineage>
        <taxon>Bacteria</taxon>
        <taxon>Pseudomonadati</taxon>
        <taxon>Thermodesulfobacteriota</taxon>
        <taxon>Desulfobacteria</taxon>
        <taxon>Desulfobacterales</taxon>
        <taxon>Desulfobacteriaceae</taxon>
        <taxon>Desulfobacterium</taxon>
        <taxon>environmental samples</taxon>
    </lineage>
</organism>
<dbReference type="AlphaFoldDB" id="A0A445MQW1"/>
<protein>
    <submittedName>
        <fullName evidence="1">Uncharacterized protein</fullName>
    </submittedName>
</protein>
<name>A0A445MQW1_9BACT</name>
<reference evidence="1" key="1">
    <citation type="submission" date="2018-01" db="EMBL/GenBank/DDBJ databases">
        <authorList>
            <person name="Regsiter A."/>
            <person name="William W."/>
        </authorList>
    </citation>
    <scope>NUCLEOTIDE SEQUENCE</scope>
    <source>
        <strain evidence="1">TRIP AH-1</strain>
    </source>
</reference>
<accession>A0A445MQW1</accession>
<sequence>MAYIKCIEPNMQNVTDYVVTATANDTIELPAVDSCMGVIFIKDDFSMVAGHIGMFGYGPTADNVGDGCTKIIVEEMLRRVHNPKDIKRVIVVTDIAQGDLGMGYPADPSYFNPSDPSRLILAQGGGPLLVTKIAKGGKCVDVVVVGMASFLHIYQTKGKQLLYSKPFNLLPVGGVTRY</sequence>
<proteinExistence type="predicted"/>
<dbReference type="EMBL" id="OJIN01000010">
    <property type="protein sequence ID" value="SPD71828.1"/>
    <property type="molecule type" value="Genomic_DNA"/>
</dbReference>
<gene>
    <name evidence="1" type="ORF">PITCH_A1070002</name>
</gene>